<sequence>MLISKRKRDKIRFILVLLILSIVITSLLCFVSIYRSLEKNRAVASTTQEQSLSKQSLLPGPLQPFLTQDLSLEPLLVKEIAKGLEVELVNTRPDALFMPILAQVAGIAINPAKKKTYLQFSEKGNVELSKGVTPLYVGYNVAERGGIDLALNYLDSRGNQQKVLMPRRVASQEKGKISYIVENLKKAKVLTSDKLIQFYGEKAPLAHRIYIERDVGGCCLEMSQGDCFMQEDQIWVKVKPSTLSSKKTLFQVENISKNGADLHIWPVGDLEGVSIKVESYTEKPITFNPGQNFFDVKRRTLDAISCRFNKKLYVFTMGDWILEREKGWQVVKSVEQLENIVASRLLGQLVVFDELIDDKGKKTVVGKVFSPYRTLHQEFSVDVGMKSKERFSSKTRDKSSSLRGRTQRK</sequence>
<evidence type="ECO:0000256" key="2">
    <source>
        <dbReference type="SAM" id="Phobius"/>
    </source>
</evidence>
<proteinExistence type="predicted"/>
<feature type="region of interest" description="Disordered" evidence="1">
    <location>
        <begin position="388"/>
        <end position="409"/>
    </location>
</feature>
<keyword evidence="2" id="KW-0812">Transmembrane</keyword>
<dbReference type="AlphaFoldDB" id="A0A2A4X6I3"/>
<name>A0A2A4X6I3_UNCAE</name>
<gene>
    <name evidence="3" type="ORF">COB21_02755</name>
</gene>
<protein>
    <submittedName>
        <fullName evidence="3">Uncharacterized protein</fullName>
    </submittedName>
</protein>
<dbReference type="Proteomes" id="UP000218775">
    <property type="component" value="Unassembled WGS sequence"/>
</dbReference>
<keyword evidence="2" id="KW-0472">Membrane</keyword>
<feature type="compositionally biased region" description="Basic and acidic residues" evidence="1">
    <location>
        <begin position="388"/>
        <end position="400"/>
    </location>
</feature>
<evidence type="ECO:0000313" key="4">
    <source>
        <dbReference type="Proteomes" id="UP000218775"/>
    </source>
</evidence>
<evidence type="ECO:0000313" key="3">
    <source>
        <dbReference type="EMBL" id="PCI77655.1"/>
    </source>
</evidence>
<accession>A0A2A4X6I3</accession>
<dbReference type="EMBL" id="NVUK01000014">
    <property type="protein sequence ID" value="PCI77655.1"/>
    <property type="molecule type" value="Genomic_DNA"/>
</dbReference>
<keyword evidence="2" id="KW-1133">Transmembrane helix</keyword>
<comment type="caution">
    <text evidence="3">The sequence shown here is derived from an EMBL/GenBank/DDBJ whole genome shotgun (WGS) entry which is preliminary data.</text>
</comment>
<feature type="transmembrane region" description="Helical" evidence="2">
    <location>
        <begin position="12"/>
        <end position="34"/>
    </location>
</feature>
<evidence type="ECO:0000256" key="1">
    <source>
        <dbReference type="SAM" id="MobiDB-lite"/>
    </source>
</evidence>
<reference evidence="4" key="1">
    <citation type="submission" date="2017-08" db="EMBL/GenBank/DDBJ databases">
        <title>A dynamic microbial community with high functional redundancy inhabits the cold, oxic subseafloor aquifer.</title>
        <authorList>
            <person name="Tully B.J."/>
            <person name="Wheat C.G."/>
            <person name="Glazer B.T."/>
            <person name="Huber J.A."/>
        </authorList>
    </citation>
    <scope>NUCLEOTIDE SEQUENCE [LARGE SCALE GENOMIC DNA]</scope>
</reference>
<organism evidence="3 4">
    <name type="scientific">Aerophobetes bacterium</name>
    <dbReference type="NCBI Taxonomy" id="2030807"/>
    <lineage>
        <taxon>Bacteria</taxon>
        <taxon>Candidatus Aerophobota</taxon>
    </lineage>
</organism>